<dbReference type="Pfam" id="PF13791">
    <property type="entry name" value="Sigma_reg_C"/>
    <property type="match status" value="1"/>
</dbReference>
<gene>
    <name evidence="4" type="ORF">ATL39_3049</name>
</gene>
<dbReference type="AlphaFoldDB" id="A0A419UWW2"/>
<feature type="domain" description="Sigma factor regulator C-terminal" evidence="2">
    <location>
        <begin position="181"/>
        <end position="329"/>
    </location>
</feature>
<accession>A0A419UWW2</accession>
<dbReference type="InterPro" id="IPR025672">
    <property type="entry name" value="Sigma_reg_C_dom"/>
</dbReference>
<feature type="transmembrane region" description="Helical" evidence="1">
    <location>
        <begin position="41"/>
        <end position="62"/>
    </location>
</feature>
<evidence type="ECO:0000313" key="5">
    <source>
        <dbReference type="Proteomes" id="UP000285120"/>
    </source>
</evidence>
<proteinExistence type="predicted"/>
<dbReference type="InterPro" id="IPR029101">
    <property type="entry name" value="Sigma_reg_N"/>
</dbReference>
<evidence type="ECO:0000259" key="3">
    <source>
        <dbReference type="Pfam" id="PF13800"/>
    </source>
</evidence>
<name>A0A419UWW2_9BACL</name>
<feature type="domain" description="Sigma factor regulator N-terminal" evidence="3">
    <location>
        <begin position="27"/>
        <end position="112"/>
    </location>
</feature>
<evidence type="ECO:0000259" key="2">
    <source>
        <dbReference type="Pfam" id="PF13791"/>
    </source>
</evidence>
<organism evidence="4 5">
    <name type="scientific">Sinobaca qinghaiensis</name>
    <dbReference type="NCBI Taxonomy" id="342944"/>
    <lineage>
        <taxon>Bacteria</taxon>
        <taxon>Bacillati</taxon>
        <taxon>Bacillota</taxon>
        <taxon>Bacilli</taxon>
        <taxon>Bacillales</taxon>
        <taxon>Sporolactobacillaceae</taxon>
        <taxon>Sinobaca</taxon>
    </lineage>
</organism>
<reference evidence="4 5" key="1">
    <citation type="submission" date="2018-09" db="EMBL/GenBank/DDBJ databases">
        <title>Genomic Encyclopedia of Archaeal and Bacterial Type Strains, Phase II (KMG-II): from individual species to whole genera.</title>
        <authorList>
            <person name="Goeker M."/>
        </authorList>
    </citation>
    <scope>NUCLEOTIDE SEQUENCE [LARGE SCALE GENOMIC DNA]</scope>
    <source>
        <strain evidence="4 5">DSM 17008</strain>
    </source>
</reference>
<dbReference type="Proteomes" id="UP000285120">
    <property type="component" value="Unassembled WGS sequence"/>
</dbReference>
<sequence length="336" mass="37974">MADKKNPKENELDQLFDPNNSGDSFSKIIGKARRRSIIRNILISISVLFFLIILVGFSWLSMMRWSETNAIRDIELFNRITNPNVEESGSQQQGNSFFEGILRFNRYKEVEGIPVDWSEEVMTYSLFGGVSGFAGSHSPVQLQEEGEDQVNVYDRETKQRMMSFYHPKVAYDQLANGVKELENYPEDTAAEVALSFDQTYSPSEIEDAMPEAINVKWYWTDTYSAADIDRKNEGIEEQNGSGAPELATQIYGFDASMETEGFIDTIETGLRIENGKYIGEYERIHDNLTEEDSPLKEENVEVIGAVVTGSVEDLQPLEDSTMIRASILGVTANPYQ</sequence>
<keyword evidence="1" id="KW-0812">Transmembrane</keyword>
<keyword evidence="1" id="KW-0472">Membrane</keyword>
<keyword evidence="5" id="KW-1185">Reference proteome</keyword>
<evidence type="ECO:0000313" key="4">
    <source>
        <dbReference type="EMBL" id="RKD69625.1"/>
    </source>
</evidence>
<protein>
    <submittedName>
        <fullName evidence="4">Sigma factor regulator</fullName>
    </submittedName>
</protein>
<keyword evidence="1" id="KW-1133">Transmembrane helix</keyword>
<comment type="caution">
    <text evidence="4">The sequence shown here is derived from an EMBL/GenBank/DDBJ whole genome shotgun (WGS) entry which is preliminary data.</text>
</comment>
<dbReference type="RefSeq" id="WP_120194183.1">
    <property type="nucleotide sequence ID" value="NZ_RAPK01000011.1"/>
</dbReference>
<dbReference type="OrthoDB" id="1730160at2"/>
<dbReference type="EMBL" id="RAPK01000011">
    <property type="protein sequence ID" value="RKD69625.1"/>
    <property type="molecule type" value="Genomic_DNA"/>
</dbReference>
<evidence type="ECO:0000256" key="1">
    <source>
        <dbReference type="SAM" id="Phobius"/>
    </source>
</evidence>
<dbReference type="Pfam" id="PF13800">
    <property type="entry name" value="Sigma_reg_N"/>
    <property type="match status" value="1"/>
</dbReference>